<evidence type="ECO:0000256" key="2">
    <source>
        <dbReference type="ARBA" id="ARBA00022536"/>
    </source>
</evidence>
<evidence type="ECO:0000256" key="12">
    <source>
        <dbReference type="PROSITE-ProRule" id="PRU00302"/>
    </source>
</evidence>
<evidence type="ECO:0000256" key="3">
    <source>
        <dbReference type="ARBA" id="ARBA00022583"/>
    </source>
</evidence>
<dbReference type="PANTHER" id="PTHR24034:SF209">
    <property type="entry name" value="EGF-LIKE DOMAIN-CONTAINING PROTEIN"/>
    <property type="match status" value="1"/>
</dbReference>
<dbReference type="CDD" id="cd00033">
    <property type="entry name" value="CCP"/>
    <property type="match status" value="1"/>
</dbReference>
<proteinExistence type="predicted"/>
<dbReference type="InterPro" id="IPR001881">
    <property type="entry name" value="EGF-like_Ca-bd_dom"/>
</dbReference>
<dbReference type="InterPro" id="IPR049883">
    <property type="entry name" value="NOTCH1_EGF-like"/>
</dbReference>
<dbReference type="InterPro" id="IPR035976">
    <property type="entry name" value="Sushi/SCR/CCP_sf"/>
</dbReference>
<dbReference type="PANTHER" id="PTHR24034">
    <property type="entry name" value="EGF-LIKE DOMAIN-CONTAINING PROTEIN"/>
    <property type="match status" value="1"/>
</dbReference>
<dbReference type="PROSITE" id="PS01187">
    <property type="entry name" value="EGF_CA"/>
    <property type="match status" value="1"/>
</dbReference>
<keyword evidence="4" id="KW-0812">Transmembrane</keyword>
<dbReference type="InterPro" id="IPR000742">
    <property type="entry name" value="EGF"/>
</dbReference>
<keyword evidence="10" id="KW-0675">Receptor</keyword>
<dbReference type="InterPro" id="IPR000436">
    <property type="entry name" value="Sushi_SCR_CCP_dom"/>
</dbReference>
<dbReference type="Gene3D" id="2.10.70.10">
    <property type="entry name" value="Complement Module, domain 1"/>
    <property type="match status" value="2"/>
</dbReference>
<dbReference type="InterPro" id="IPR018097">
    <property type="entry name" value="EGF_Ca-bd_CS"/>
</dbReference>
<evidence type="ECO:0000256" key="5">
    <source>
        <dbReference type="ARBA" id="ARBA00022729"/>
    </source>
</evidence>
<dbReference type="PROSITE" id="PS50923">
    <property type="entry name" value="SUSHI"/>
    <property type="match status" value="2"/>
</dbReference>
<dbReference type="Proteomes" id="UP000678393">
    <property type="component" value="Unassembled WGS sequence"/>
</dbReference>
<protein>
    <recommendedName>
        <fullName evidence="13">Sushi domain-containing protein</fullName>
    </recommendedName>
</protein>
<sequence length="276" mass="30225">TLLSDRCKKGHFAVGVTHGACDLSTGTWTIDPPVCVDKECPELSPPTHGVVNIENSGGLANIVCRQGYFLLGDSTLVCEDGRWRGVMPLCAGTAQPNEKTKSRKTPEQVETKGLWSDFHSLTESDDTCYYHQISPPEILHAVVGTKFSRIEVRQRYVMVATYTCVFGFTLRNSSNSQLFCKNMIWSAPAWPECIQKDNPCETDNGGCHHYCTPTGDQAHSCSCYDGYSLAGDARTCVDADECAINNGDCQQECLNTEGSYLCMCNDGFIPKGSICL</sequence>
<evidence type="ECO:0000256" key="10">
    <source>
        <dbReference type="ARBA" id="ARBA00023170"/>
    </source>
</evidence>
<dbReference type="SMART" id="SM00181">
    <property type="entry name" value="EGF"/>
    <property type="match status" value="2"/>
</dbReference>
<comment type="caution">
    <text evidence="12">Lacks conserved residue(s) required for the propagation of feature annotation.</text>
</comment>
<dbReference type="SUPFAM" id="SSF57535">
    <property type="entry name" value="Complement control module/SCR domain"/>
    <property type="match status" value="1"/>
</dbReference>
<evidence type="ECO:0000256" key="8">
    <source>
        <dbReference type="ARBA" id="ARBA00023136"/>
    </source>
</evidence>
<dbReference type="SMART" id="SM00032">
    <property type="entry name" value="CCP"/>
    <property type="match status" value="2"/>
</dbReference>
<dbReference type="InterPro" id="IPR050751">
    <property type="entry name" value="ECM_structural_protein"/>
</dbReference>
<keyword evidence="11" id="KW-0325">Glycoprotein</keyword>
<dbReference type="Pfam" id="PF07645">
    <property type="entry name" value="EGF_CA"/>
    <property type="match status" value="1"/>
</dbReference>
<evidence type="ECO:0000313" key="14">
    <source>
        <dbReference type="EMBL" id="CAG5123452.1"/>
    </source>
</evidence>
<keyword evidence="7" id="KW-1133">Transmembrane helix</keyword>
<dbReference type="FunFam" id="2.10.25.10:FF:000009">
    <property type="entry name" value="Low-density lipoprotein receptor isoform 1"/>
    <property type="match status" value="1"/>
</dbReference>
<keyword evidence="6" id="KW-0677">Repeat</keyword>
<reference evidence="14" key="1">
    <citation type="submission" date="2021-04" db="EMBL/GenBank/DDBJ databases">
        <authorList>
            <consortium name="Molecular Ecology Group"/>
        </authorList>
    </citation>
    <scope>NUCLEOTIDE SEQUENCE</scope>
</reference>
<accession>A0A8S3Z8N0</accession>
<feature type="non-terminal residue" evidence="14">
    <location>
        <position position="276"/>
    </location>
</feature>
<evidence type="ECO:0000256" key="7">
    <source>
        <dbReference type="ARBA" id="ARBA00022989"/>
    </source>
</evidence>
<dbReference type="GO" id="GO:0016020">
    <property type="term" value="C:membrane"/>
    <property type="evidence" value="ECO:0007669"/>
    <property type="project" value="UniProtKB-SubCell"/>
</dbReference>
<organism evidence="14 15">
    <name type="scientific">Candidula unifasciata</name>
    <dbReference type="NCBI Taxonomy" id="100452"/>
    <lineage>
        <taxon>Eukaryota</taxon>
        <taxon>Metazoa</taxon>
        <taxon>Spiralia</taxon>
        <taxon>Lophotrochozoa</taxon>
        <taxon>Mollusca</taxon>
        <taxon>Gastropoda</taxon>
        <taxon>Heterobranchia</taxon>
        <taxon>Euthyneura</taxon>
        <taxon>Panpulmonata</taxon>
        <taxon>Eupulmonata</taxon>
        <taxon>Stylommatophora</taxon>
        <taxon>Helicina</taxon>
        <taxon>Helicoidea</taxon>
        <taxon>Geomitridae</taxon>
        <taxon>Candidula</taxon>
    </lineage>
</organism>
<feature type="domain" description="Sushi" evidence="13">
    <location>
        <begin position="1"/>
        <end position="37"/>
    </location>
</feature>
<gene>
    <name evidence="14" type="ORF">CUNI_LOCUS9010</name>
</gene>
<feature type="non-terminal residue" evidence="14">
    <location>
        <position position="1"/>
    </location>
</feature>
<evidence type="ECO:0000256" key="6">
    <source>
        <dbReference type="ARBA" id="ARBA00022737"/>
    </source>
</evidence>
<keyword evidence="3" id="KW-0254">Endocytosis</keyword>
<keyword evidence="8" id="KW-0472">Membrane</keyword>
<dbReference type="AlphaFoldDB" id="A0A8S3Z8N0"/>
<evidence type="ECO:0000256" key="4">
    <source>
        <dbReference type="ARBA" id="ARBA00022692"/>
    </source>
</evidence>
<evidence type="ECO:0000256" key="1">
    <source>
        <dbReference type="ARBA" id="ARBA00004479"/>
    </source>
</evidence>
<keyword evidence="2" id="KW-0245">EGF-like domain</keyword>
<dbReference type="Gene3D" id="2.10.25.10">
    <property type="entry name" value="Laminin"/>
    <property type="match status" value="2"/>
</dbReference>
<comment type="subcellular location">
    <subcellularLocation>
        <location evidence="1">Membrane</location>
        <topology evidence="1">Single-pass type I membrane protein</topology>
    </subcellularLocation>
</comment>
<dbReference type="Pfam" id="PF00084">
    <property type="entry name" value="Sushi"/>
    <property type="match status" value="1"/>
</dbReference>
<dbReference type="GO" id="GO:0006897">
    <property type="term" value="P:endocytosis"/>
    <property type="evidence" value="ECO:0007669"/>
    <property type="project" value="UniProtKB-KW"/>
</dbReference>
<dbReference type="SUPFAM" id="SSF57196">
    <property type="entry name" value="EGF/Laminin"/>
    <property type="match status" value="2"/>
</dbReference>
<evidence type="ECO:0000313" key="15">
    <source>
        <dbReference type="Proteomes" id="UP000678393"/>
    </source>
</evidence>
<evidence type="ECO:0000256" key="11">
    <source>
        <dbReference type="ARBA" id="ARBA00023180"/>
    </source>
</evidence>
<feature type="domain" description="Sushi" evidence="13">
    <location>
        <begin position="38"/>
        <end position="92"/>
    </location>
</feature>
<dbReference type="Pfam" id="PF14670">
    <property type="entry name" value="FXa_inhibition"/>
    <property type="match status" value="1"/>
</dbReference>
<evidence type="ECO:0000256" key="9">
    <source>
        <dbReference type="ARBA" id="ARBA00023157"/>
    </source>
</evidence>
<keyword evidence="5" id="KW-0732">Signal</keyword>
<dbReference type="SMART" id="SM00179">
    <property type="entry name" value="EGF_CA"/>
    <property type="match status" value="2"/>
</dbReference>
<dbReference type="OrthoDB" id="6122904at2759"/>
<dbReference type="EMBL" id="CAJHNH020001525">
    <property type="protein sequence ID" value="CAG5123452.1"/>
    <property type="molecule type" value="Genomic_DNA"/>
</dbReference>
<comment type="caution">
    <text evidence="14">The sequence shown here is derived from an EMBL/GenBank/DDBJ whole genome shotgun (WGS) entry which is preliminary data.</text>
</comment>
<keyword evidence="12" id="KW-0768">Sushi</keyword>
<keyword evidence="15" id="KW-1185">Reference proteome</keyword>
<dbReference type="GO" id="GO:0005509">
    <property type="term" value="F:calcium ion binding"/>
    <property type="evidence" value="ECO:0007669"/>
    <property type="project" value="InterPro"/>
</dbReference>
<name>A0A8S3Z8N0_9EUPU</name>
<keyword evidence="9" id="KW-1015">Disulfide bond</keyword>
<evidence type="ECO:0000259" key="13">
    <source>
        <dbReference type="PROSITE" id="PS50923"/>
    </source>
</evidence>